<evidence type="ECO:0000256" key="4">
    <source>
        <dbReference type="ARBA" id="ARBA00023125"/>
    </source>
</evidence>
<dbReference type="Gene3D" id="1.10.10.10">
    <property type="entry name" value="Winged helix-like DNA-binding domain superfamily/Winged helix DNA-binding domain"/>
    <property type="match status" value="1"/>
</dbReference>
<dbReference type="InterPro" id="IPR039420">
    <property type="entry name" value="WalR-like"/>
</dbReference>
<evidence type="ECO:0000259" key="8">
    <source>
        <dbReference type="PROSITE" id="PS50110"/>
    </source>
</evidence>
<evidence type="ECO:0000256" key="5">
    <source>
        <dbReference type="ARBA" id="ARBA00023163"/>
    </source>
</evidence>
<evidence type="ECO:0000256" key="6">
    <source>
        <dbReference type="PROSITE-ProRule" id="PRU00169"/>
    </source>
</evidence>
<dbReference type="PROSITE" id="PS50110">
    <property type="entry name" value="RESPONSE_REGULATORY"/>
    <property type="match status" value="1"/>
</dbReference>
<comment type="caution">
    <text evidence="10">The sequence shown here is derived from an EMBL/GenBank/DDBJ whole genome shotgun (WGS) entry which is preliminary data.</text>
</comment>
<name>A0ABP0V848_9BRYO</name>
<keyword evidence="11" id="KW-1185">Reference proteome</keyword>
<evidence type="ECO:0000313" key="11">
    <source>
        <dbReference type="Proteomes" id="UP001497444"/>
    </source>
</evidence>
<evidence type="ECO:0000256" key="2">
    <source>
        <dbReference type="ARBA" id="ARBA00023012"/>
    </source>
</evidence>
<dbReference type="EMBL" id="CAXAQS010000022">
    <property type="protein sequence ID" value="CAK9249655.1"/>
    <property type="molecule type" value="Genomic_DNA"/>
</dbReference>
<dbReference type="CDD" id="cd00383">
    <property type="entry name" value="trans_reg_C"/>
    <property type="match status" value="1"/>
</dbReference>
<evidence type="ECO:0000259" key="9">
    <source>
        <dbReference type="PROSITE" id="PS51755"/>
    </source>
</evidence>
<feature type="domain" description="OmpR/PhoB-type" evidence="9">
    <location>
        <begin position="100"/>
        <end position="200"/>
    </location>
</feature>
<feature type="domain" description="Response regulatory" evidence="8">
    <location>
        <begin position="1"/>
        <end position="90"/>
    </location>
</feature>
<keyword evidence="3" id="KW-0805">Transcription regulation</keyword>
<dbReference type="SUPFAM" id="SSF46894">
    <property type="entry name" value="C-terminal effector domain of the bipartite response regulators"/>
    <property type="match status" value="1"/>
</dbReference>
<dbReference type="Gene3D" id="3.40.50.2300">
    <property type="match status" value="1"/>
</dbReference>
<dbReference type="SMART" id="SM00448">
    <property type="entry name" value="REC"/>
    <property type="match status" value="1"/>
</dbReference>
<protein>
    <recommendedName>
        <fullName evidence="12">OmpR-like protein</fullName>
    </recommendedName>
</protein>
<accession>A0ABP0V848</accession>
<organism evidence="10 11">
    <name type="scientific">Sphagnum jensenii</name>
    <dbReference type="NCBI Taxonomy" id="128206"/>
    <lineage>
        <taxon>Eukaryota</taxon>
        <taxon>Viridiplantae</taxon>
        <taxon>Streptophyta</taxon>
        <taxon>Embryophyta</taxon>
        <taxon>Bryophyta</taxon>
        <taxon>Sphagnophytina</taxon>
        <taxon>Sphagnopsida</taxon>
        <taxon>Sphagnales</taxon>
        <taxon>Sphagnaceae</taxon>
        <taxon>Sphagnum</taxon>
    </lineage>
</organism>
<evidence type="ECO:0000256" key="3">
    <source>
        <dbReference type="ARBA" id="ARBA00023015"/>
    </source>
</evidence>
<dbReference type="Pfam" id="PF00486">
    <property type="entry name" value="Trans_reg_C"/>
    <property type="match status" value="1"/>
</dbReference>
<dbReference type="InterPro" id="IPR001867">
    <property type="entry name" value="OmpR/PhoB-type_DNA-bd"/>
</dbReference>
<keyword evidence="2" id="KW-0902">Two-component regulatory system</keyword>
<dbReference type="InterPro" id="IPR011006">
    <property type="entry name" value="CheY-like_superfamily"/>
</dbReference>
<evidence type="ECO:0008006" key="12">
    <source>
        <dbReference type="Google" id="ProtNLM"/>
    </source>
</evidence>
<dbReference type="InterPro" id="IPR016032">
    <property type="entry name" value="Sig_transdc_resp-reg_C-effctor"/>
</dbReference>
<dbReference type="Pfam" id="PF00072">
    <property type="entry name" value="Response_reg"/>
    <property type="match status" value="1"/>
</dbReference>
<sequence>MASNAREAMERLASESFSLVILDINLPDQSGFEVFTEMQAHKNYKSTPVIFLTAQSEISSKIAAFSMGAEDYIVKPFNALELKARVEAKLRRADSLARSNVSLCKGQLQLDASTQRAYSLEGAEPRAIHLTPREFNLLFFLAKNEEHVLTRAQLLDAVWGGSGEVFDRAVDTHISAIRRKLGSLSGYIQSVPGAGYRFSCLKHSQSGSKAA</sequence>
<dbReference type="PANTHER" id="PTHR48111">
    <property type="entry name" value="REGULATOR OF RPOS"/>
    <property type="match status" value="1"/>
</dbReference>
<dbReference type="PROSITE" id="PS51755">
    <property type="entry name" value="OMPR_PHOB"/>
    <property type="match status" value="1"/>
</dbReference>
<evidence type="ECO:0000256" key="1">
    <source>
        <dbReference type="ARBA" id="ARBA00022553"/>
    </source>
</evidence>
<evidence type="ECO:0000313" key="10">
    <source>
        <dbReference type="EMBL" id="CAK9249655.1"/>
    </source>
</evidence>
<keyword evidence="1 6" id="KW-0597">Phosphoprotein</keyword>
<dbReference type="InterPro" id="IPR001789">
    <property type="entry name" value="Sig_transdc_resp-reg_receiver"/>
</dbReference>
<dbReference type="SMART" id="SM00862">
    <property type="entry name" value="Trans_reg_C"/>
    <property type="match status" value="1"/>
</dbReference>
<dbReference type="SUPFAM" id="SSF52172">
    <property type="entry name" value="CheY-like"/>
    <property type="match status" value="1"/>
</dbReference>
<keyword evidence="4 7" id="KW-0238">DNA-binding</keyword>
<evidence type="ECO:0000256" key="7">
    <source>
        <dbReference type="PROSITE-ProRule" id="PRU01091"/>
    </source>
</evidence>
<feature type="DNA-binding region" description="OmpR/PhoB-type" evidence="7">
    <location>
        <begin position="100"/>
        <end position="200"/>
    </location>
</feature>
<keyword evidence="5" id="KW-0804">Transcription</keyword>
<dbReference type="Proteomes" id="UP001497444">
    <property type="component" value="Unassembled WGS sequence"/>
</dbReference>
<gene>
    <name evidence="10" type="ORF">CSSPJE1EN1_LOCUS25033</name>
</gene>
<dbReference type="PANTHER" id="PTHR48111:SF1">
    <property type="entry name" value="TWO-COMPONENT RESPONSE REGULATOR ORR33"/>
    <property type="match status" value="1"/>
</dbReference>
<proteinExistence type="predicted"/>
<reference evidence="10" key="1">
    <citation type="submission" date="2024-02" db="EMBL/GenBank/DDBJ databases">
        <authorList>
            <consortium name="ELIXIR-Norway"/>
            <consortium name="Elixir Norway"/>
        </authorList>
    </citation>
    <scope>NUCLEOTIDE SEQUENCE</scope>
</reference>
<dbReference type="InterPro" id="IPR036388">
    <property type="entry name" value="WH-like_DNA-bd_sf"/>
</dbReference>
<feature type="modified residue" description="4-aspartylphosphate" evidence="6">
    <location>
        <position position="23"/>
    </location>
</feature>